<organism evidence="1">
    <name type="scientific">Eutreptiella gymnastica</name>
    <dbReference type="NCBI Taxonomy" id="73025"/>
    <lineage>
        <taxon>Eukaryota</taxon>
        <taxon>Discoba</taxon>
        <taxon>Euglenozoa</taxon>
        <taxon>Euglenida</taxon>
        <taxon>Spirocuta</taxon>
        <taxon>Euglenophyceae</taxon>
        <taxon>Eutreptiales</taxon>
        <taxon>Eutreptiaceae</taxon>
        <taxon>Eutreptiella</taxon>
    </lineage>
</organism>
<proteinExistence type="predicted"/>
<sequence>MGLTSFATDPLMEGIICIWLEETSSPTISLGCAQKSSGEGLLVSWKFGFECLSATPWARSTPSLAEEMSFFLETECLVPPPGPIPRSSFVLAICPGEPSFLLH</sequence>
<dbReference type="AlphaFoldDB" id="A0A7S4FWI3"/>
<evidence type="ECO:0000313" key="1">
    <source>
        <dbReference type="EMBL" id="CAE0817492.1"/>
    </source>
</evidence>
<protein>
    <submittedName>
        <fullName evidence="1">Uncharacterized protein</fullName>
    </submittedName>
</protein>
<name>A0A7S4FWI3_9EUGL</name>
<accession>A0A7S4FWI3</accession>
<dbReference type="EMBL" id="HBJA01082041">
    <property type="protein sequence ID" value="CAE0817492.1"/>
    <property type="molecule type" value="Transcribed_RNA"/>
</dbReference>
<reference evidence="1" key="1">
    <citation type="submission" date="2021-01" db="EMBL/GenBank/DDBJ databases">
        <authorList>
            <person name="Corre E."/>
            <person name="Pelletier E."/>
            <person name="Niang G."/>
            <person name="Scheremetjew M."/>
            <person name="Finn R."/>
            <person name="Kale V."/>
            <person name="Holt S."/>
            <person name="Cochrane G."/>
            <person name="Meng A."/>
            <person name="Brown T."/>
            <person name="Cohen L."/>
        </authorList>
    </citation>
    <scope>NUCLEOTIDE SEQUENCE</scope>
    <source>
        <strain evidence="1">CCMP1594</strain>
    </source>
</reference>
<gene>
    <name evidence="1" type="ORF">EGYM00163_LOCUS28658</name>
</gene>